<gene>
    <name evidence="3" type="ORF">IRJ16_06165</name>
</gene>
<reference evidence="3" key="1">
    <citation type="submission" date="2020-10" db="EMBL/GenBank/DDBJ databases">
        <title>Mucilaginibacter mali sp. nov., isolated from rhizosphere soil of apple orchard.</title>
        <authorList>
            <person name="Lee J.-S."/>
            <person name="Kim H.S."/>
            <person name="Kim J.-S."/>
        </authorList>
    </citation>
    <scope>NUCLEOTIDE SEQUENCE</scope>
    <source>
        <strain evidence="3">KCTC 22746</strain>
    </source>
</reference>
<dbReference type="Proteomes" id="UP000622475">
    <property type="component" value="Unassembled WGS sequence"/>
</dbReference>
<dbReference type="Pfam" id="PF01833">
    <property type="entry name" value="TIG"/>
    <property type="match status" value="1"/>
</dbReference>
<feature type="chain" id="PRO_5036836016" evidence="1">
    <location>
        <begin position="19"/>
        <end position="428"/>
    </location>
</feature>
<dbReference type="InterPro" id="IPR011042">
    <property type="entry name" value="6-blade_b-propeller_TolB-like"/>
</dbReference>
<dbReference type="CDD" id="cd00603">
    <property type="entry name" value="IPT_PCSR"/>
    <property type="match status" value="1"/>
</dbReference>
<dbReference type="PANTHER" id="PTHR13833:SF71">
    <property type="entry name" value="NHL DOMAIN-CONTAINING PROTEIN"/>
    <property type="match status" value="1"/>
</dbReference>
<evidence type="ECO:0000256" key="1">
    <source>
        <dbReference type="SAM" id="SignalP"/>
    </source>
</evidence>
<evidence type="ECO:0000313" key="4">
    <source>
        <dbReference type="Proteomes" id="UP000622475"/>
    </source>
</evidence>
<keyword evidence="1" id="KW-0732">Signal</keyword>
<dbReference type="SUPFAM" id="SSF101898">
    <property type="entry name" value="NHL repeat"/>
    <property type="match status" value="1"/>
</dbReference>
<protein>
    <submittedName>
        <fullName evidence="3">IPT/TIG domain-containing protein</fullName>
    </submittedName>
</protein>
<dbReference type="InterPro" id="IPR013783">
    <property type="entry name" value="Ig-like_fold"/>
</dbReference>
<dbReference type="PANTHER" id="PTHR13833">
    <property type="match status" value="1"/>
</dbReference>
<dbReference type="InterPro" id="IPR002909">
    <property type="entry name" value="IPT_dom"/>
</dbReference>
<evidence type="ECO:0000313" key="3">
    <source>
        <dbReference type="EMBL" id="MBE9661462.1"/>
    </source>
</evidence>
<dbReference type="Gene3D" id="2.60.40.10">
    <property type="entry name" value="Immunoglobulins"/>
    <property type="match status" value="1"/>
</dbReference>
<dbReference type="AlphaFoldDB" id="A0A929PWR7"/>
<feature type="signal peptide" evidence="1">
    <location>
        <begin position="1"/>
        <end position="18"/>
    </location>
</feature>
<proteinExistence type="predicted"/>
<dbReference type="RefSeq" id="WP_194110650.1">
    <property type="nucleotide sequence ID" value="NZ_JADFFL010000002.1"/>
</dbReference>
<keyword evidence="4" id="KW-1185">Reference proteome</keyword>
<dbReference type="InterPro" id="IPR014756">
    <property type="entry name" value="Ig_E-set"/>
</dbReference>
<organism evidence="3 4">
    <name type="scientific">Mucilaginibacter myungsuensis</name>
    <dbReference type="NCBI Taxonomy" id="649104"/>
    <lineage>
        <taxon>Bacteria</taxon>
        <taxon>Pseudomonadati</taxon>
        <taxon>Bacteroidota</taxon>
        <taxon>Sphingobacteriia</taxon>
        <taxon>Sphingobacteriales</taxon>
        <taxon>Sphingobacteriaceae</taxon>
        <taxon>Mucilaginibacter</taxon>
    </lineage>
</organism>
<sequence length="428" mass="44015">MKLLKTILSTCVLLAAMAGCKKSDSVISDIKIPPVVITPAKPSITSTSPTKVLPNSTLTITGKNFPTATGKVAVNFGSVAATVASVSSTQIVVHVPAAAKSGPVITILDGSAMVAALDVTVLSGTQSACDYTRYVEYFASDALGNVYNDSNNSIYVNNPSGVSSLFIRSVAGTPGEFAVISGLAFDASGNVYFADRAKNKIFKVTVAGVISTFAGTGVSGFADGPSTTAQLAAPSGLAIDASGNLYTATNARIRKISNTGEISTLAGQALSGYVDGPASVAKFGAVYSIVVDKENNILLSDATNHVIRKITPAGVTSTFAGTGADGWDDGTVKTATFRWPQGMAFNANGDLFVSDNYFNPGRASKIRMINKAGLVTTFMNGDFSTPQVLPGPLNVASVMFPNGLAFNAAGDMYIAQTGNGCRTIVTFN</sequence>
<dbReference type="PROSITE" id="PS51257">
    <property type="entry name" value="PROKAR_LIPOPROTEIN"/>
    <property type="match status" value="1"/>
</dbReference>
<dbReference type="EMBL" id="JADFFL010000002">
    <property type="protein sequence ID" value="MBE9661462.1"/>
    <property type="molecule type" value="Genomic_DNA"/>
</dbReference>
<evidence type="ECO:0000259" key="2">
    <source>
        <dbReference type="Pfam" id="PF01833"/>
    </source>
</evidence>
<name>A0A929PWR7_9SPHI</name>
<dbReference type="Gene3D" id="2.120.10.30">
    <property type="entry name" value="TolB, C-terminal domain"/>
    <property type="match status" value="2"/>
</dbReference>
<dbReference type="SUPFAM" id="SSF81296">
    <property type="entry name" value="E set domains"/>
    <property type="match status" value="1"/>
</dbReference>
<accession>A0A929PWR7</accession>
<feature type="domain" description="IPT/TIG" evidence="2">
    <location>
        <begin position="42"/>
        <end position="111"/>
    </location>
</feature>
<comment type="caution">
    <text evidence="3">The sequence shown here is derived from an EMBL/GenBank/DDBJ whole genome shotgun (WGS) entry which is preliminary data.</text>
</comment>